<dbReference type="Pfam" id="PF01740">
    <property type="entry name" value="STAS"/>
    <property type="match status" value="1"/>
</dbReference>
<proteinExistence type="inferred from homology"/>
<dbReference type="CDD" id="cd07042">
    <property type="entry name" value="STAS_SulP_like_sulfate_transporter"/>
    <property type="match status" value="1"/>
</dbReference>
<dbReference type="InterPro" id="IPR011547">
    <property type="entry name" value="SLC26A/SulP_dom"/>
</dbReference>
<evidence type="ECO:0000256" key="9">
    <source>
        <dbReference type="SAM" id="Phobius"/>
    </source>
</evidence>
<feature type="transmembrane region" description="Helical" evidence="9">
    <location>
        <begin position="201"/>
        <end position="221"/>
    </location>
</feature>
<feature type="transmembrane region" description="Helical" evidence="9">
    <location>
        <begin position="168"/>
        <end position="189"/>
    </location>
</feature>
<dbReference type="FunFam" id="3.30.750.24:FF:000046">
    <property type="entry name" value="Solute carrier family 26 (Sodium-independent sulfate anion transporter), member 11"/>
    <property type="match status" value="1"/>
</dbReference>
<feature type="transmembrane region" description="Helical" evidence="9">
    <location>
        <begin position="81"/>
        <end position="99"/>
    </location>
</feature>
<evidence type="ECO:0000256" key="2">
    <source>
        <dbReference type="ARBA" id="ARBA00008692"/>
    </source>
</evidence>
<dbReference type="Gene3D" id="3.30.750.24">
    <property type="entry name" value="STAS domain"/>
    <property type="match status" value="1"/>
</dbReference>
<gene>
    <name evidence="11" type="ORF">RHOBADRAFT_34803</name>
</gene>
<feature type="region of interest" description="Disordered" evidence="8">
    <location>
        <begin position="597"/>
        <end position="626"/>
    </location>
</feature>
<feature type="domain" description="STAS" evidence="10">
    <location>
        <begin position="563"/>
        <end position="719"/>
    </location>
</feature>
<feature type="transmembrane region" description="Helical" evidence="9">
    <location>
        <begin position="378"/>
        <end position="397"/>
    </location>
</feature>
<evidence type="ECO:0000313" key="12">
    <source>
        <dbReference type="Proteomes" id="UP000053890"/>
    </source>
</evidence>
<evidence type="ECO:0000313" key="11">
    <source>
        <dbReference type="EMBL" id="KPV76182.1"/>
    </source>
</evidence>
<dbReference type="GeneID" id="28973680"/>
<sequence length="850" mass="92381">MLPAAGADASQRPHEQPARNTLLARAKAKALRYIDYDPLVVEAASVSETLKRAVAGDPRRGALAYFARLFPFVRWLPLYNVKWLIGDLIAGITVGMVLVPQAMSYAKIATLPLEYGLYSSFVGVCVYALFATSKDVTIGPVAVMSLEVARVIQHVQDSEGGDIYSAPEIATCLAFLCGLIVLGIGLLRLGWLIEFIPSPSIAGFMTGSALNIAAGQVPALMGYSSKLNTRAATYKVIINTLKHLPDTRRDAAFGLSGLVFLYFARWSLTRLERRSRNPIVKKIAFFALTLRTAFVIIFLTVFSWVYVRGKSKPFPISILGDVPSGFQHMGQPKLPTDLMSKIAPQLPVSTIILLLEHIAIGKSFARINNYKIDPNQELIAIGVSNLVGTLFNAYPATGSFSRSAIKAKAGVRTPLAGLFTGVCVVVALYALTGAFYWIPNSALAAVIIHAVLDLIASPRQVYAFWKVSPLEALIFVIAVVVAVFSTVEISIYTSVGCSVALLLFRIARPRGSFLGRVRLRPDDQAASGSVSPVAPPVLHRDVYLPLLPDGVRNPLVQVEAPPPGVLVYKFEESFLFPNASFYADVILDYAKQHTRSGHNYDNVPTGDRPWNNPGRLPWQKKKAAADEDEEAQKPLLRAVVFDMSSCSNIDTTSVQNIVDLKNSLERYSDTQVQFHFASILSPYIKRALLAGGFGTGKGWSCDERALEVAPVVQSGMEPVMTEAAKRHQRTHFQRRYPLSPPPGTPQKFGGDGDEEHKERLEDEPTSSSSGGSSSGAGDEVRRDGVNEADLEAALGDVAQKAPHMQGNLWAHQIPGEHGLHLEAPVVSNLFPRFHLDLTSAVAAAVGKSDW</sequence>
<evidence type="ECO:0000256" key="1">
    <source>
        <dbReference type="ARBA" id="ARBA00004141"/>
    </source>
</evidence>
<dbReference type="EMBL" id="KQ474076">
    <property type="protein sequence ID" value="KPV76182.1"/>
    <property type="molecule type" value="Genomic_DNA"/>
</dbReference>
<keyword evidence="6 9" id="KW-0472">Membrane</keyword>
<dbReference type="PANTHER" id="PTHR11814">
    <property type="entry name" value="SULFATE TRANSPORTER"/>
    <property type="match status" value="1"/>
</dbReference>
<name>A0A194S6G2_RHOGW</name>
<evidence type="ECO:0000256" key="6">
    <source>
        <dbReference type="ARBA" id="ARBA00023136"/>
    </source>
</evidence>
<dbReference type="InterPro" id="IPR036513">
    <property type="entry name" value="STAS_dom_sf"/>
</dbReference>
<evidence type="ECO:0000259" key="10">
    <source>
        <dbReference type="PROSITE" id="PS50801"/>
    </source>
</evidence>
<evidence type="ECO:0000256" key="4">
    <source>
        <dbReference type="ARBA" id="ARBA00022692"/>
    </source>
</evidence>
<keyword evidence="3" id="KW-0813">Transport</keyword>
<dbReference type="Pfam" id="PF00916">
    <property type="entry name" value="Sulfate_transp"/>
    <property type="match status" value="1"/>
</dbReference>
<dbReference type="RefSeq" id="XP_018272231.1">
    <property type="nucleotide sequence ID" value="XM_018413231.1"/>
</dbReference>
<feature type="transmembrane region" description="Helical" evidence="9">
    <location>
        <begin position="409"/>
        <end position="431"/>
    </location>
</feature>
<dbReference type="NCBIfam" id="TIGR00815">
    <property type="entry name" value="sulP"/>
    <property type="match status" value="1"/>
</dbReference>
<keyword evidence="4 9" id="KW-0812">Transmembrane</keyword>
<dbReference type="OMA" id="ISWGIVH"/>
<comment type="similarity">
    <text evidence="2">Belongs to the SLC26A/SulP transporter (TC 2.A.53) family.</text>
</comment>
<dbReference type="GO" id="GO:1902434">
    <property type="term" value="P:sulfate import across plasma membrane"/>
    <property type="evidence" value="ECO:0007669"/>
    <property type="project" value="UniProtKB-ARBA"/>
</dbReference>
<keyword evidence="12" id="KW-1185">Reference proteome</keyword>
<evidence type="ECO:0000256" key="8">
    <source>
        <dbReference type="SAM" id="MobiDB-lite"/>
    </source>
</evidence>
<comment type="function">
    <text evidence="7">High affinity uptake of sulfate into the cell.</text>
</comment>
<feature type="region of interest" description="Disordered" evidence="8">
    <location>
        <begin position="722"/>
        <end position="781"/>
    </location>
</feature>
<evidence type="ECO:0000256" key="7">
    <source>
        <dbReference type="ARBA" id="ARBA00054315"/>
    </source>
</evidence>
<reference evidence="11 12" key="1">
    <citation type="journal article" date="2015" name="Front. Microbiol.">
        <title>Genome sequence of the plant growth promoting endophytic yeast Rhodotorula graminis WP1.</title>
        <authorList>
            <person name="Firrincieli A."/>
            <person name="Otillar R."/>
            <person name="Salamov A."/>
            <person name="Schmutz J."/>
            <person name="Khan Z."/>
            <person name="Redman R.S."/>
            <person name="Fleck N.D."/>
            <person name="Lindquist E."/>
            <person name="Grigoriev I.V."/>
            <person name="Doty S.L."/>
        </authorList>
    </citation>
    <scope>NUCLEOTIDE SEQUENCE [LARGE SCALE GENOMIC DNA]</scope>
    <source>
        <strain evidence="11 12">WP1</strain>
    </source>
</reference>
<comment type="subcellular location">
    <subcellularLocation>
        <location evidence="1">Membrane</location>
        <topology evidence="1">Multi-pass membrane protein</topology>
    </subcellularLocation>
</comment>
<dbReference type="PROSITE" id="PS50801">
    <property type="entry name" value="STAS"/>
    <property type="match status" value="1"/>
</dbReference>
<dbReference type="Proteomes" id="UP000053890">
    <property type="component" value="Unassembled WGS sequence"/>
</dbReference>
<dbReference type="OrthoDB" id="288203at2759"/>
<dbReference type="AlphaFoldDB" id="A0A194S6G2"/>
<accession>A0A194S6G2</accession>
<dbReference type="InterPro" id="IPR001902">
    <property type="entry name" value="SLC26A/SulP_fam"/>
</dbReference>
<feature type="transmembrane region" description="Helical" evidence="9">
    <location>
        <begin position="283"/>
        <end position="307"/>
    </location>
</feature>
<dbReference type="InterPro" id="IPR002645">
    <property type="entry name" value="STAS_dom"/>
</dbReference>
<dbReference type="GO" id="GO:0015116">
    <property type="term" value="F:sulfate transmembrane transporter activity"/>
    <property type="evidence" value="ECO:0007669"/>
    <property type="project" value="UniProtKB-ARBA"/>
</dbReference>
<keyword evidence="5 9" id="KW-1133">Transmembrane helix</keyword>
<dbReference type="STRING" id="578459.A0A194S6G2"/>
<organism evidence="11 12">
    <name type="scientific">Rhodotorula graminis (strain WP1)</name>
    <dbReference type="NCBI Taxonomy" id="578459"/>
    <lineage>
        <taxon>Eukaryota</taxon>
        <taxon>Fungi</taxon>
        <taxon>Dikarya</taxon>
        <taxon>Basidiomycota</taxon>
        <taxon>Pucciniomycotina</taxon>
        <taxon>Microbotryomycetes</taxon>
        <taxon>Sporidiobolales</taxon>
        <taxon>Sporidiobolaceae</taxon>
        <taxon>Rhodotorula</taxon>
    </lineage>
</organism>
<evidence type="ECO:0000256" key="3">
    <source>
        <dbReference type="ARBA" id="ARBA00022448"/>
    </source>
</evidence>
<protein>
    <recommendedName>
        <fullName evidence="10">STAS domain-containing protein</fullName>
    </recommendedName>
</protein>
<dbReference type="GO" id="GO:0016020">
    <property type="term" value="C:membrane"/>
    <property type="evidence" value="ECO:0007669"/>
    <property type="project" value="UniProtKB-SubCell"/>
</dbReference>
<evidence type="ECO:0000256" key="5">
    <source>
        <dbReference type="ARBA" id="ARBA00022989"/>
    </source>
</evidence>
<feature type="transmembrane region" description="Helical" evidence="9">
    <location>
        <begin position="111"/>
        <end position="130"/>
    </location>
</feature>